<accession>A0A0N1ICH7</accession>
<protein>
    <submittedName>
        <fullName evidence="1">Uncharacterized protein</fullName>
    </submittedName>
</protein>
<dbReference type="EMBL" id="KQ459838">
    <property type="protein sequence ID" value="KPJ19714.1"/>
    <property type="molecule type" value="Genomic_DNA"/>
</dbReference>
<name>A0A0N1ICH7_PAPMA</name>
<organism evidence="1 2">
    <name type="scientific">Papilio machaon</name>
    <name type="common">Old World swallowtail butterfly</name>
    <dbReference type="NCBI Taxonomy" id="76193"/>
    <lineage>
        <taxon>Eukaryota</taxon>
        <taxon>Metazoa</taxon>
        <taxon>Ecdysozoa</taxon>
        <taxon>Arthropoda</taxon>
        <taxon>Hexapoda</taxon>
        <taxon>Insecta</taxon>
        <taxon>Pterygota</taxon>
        <taxon>Neoptera</taxon>
        <taxon>Endopterygota</taxon>
        <taxon>Lepidoptera</taxon>
        <taxon>Glossata</taxon>
        <taxon>Ditrysia</taxon>
        <taxon>Papilionoidea</taxon>
        <taxon>Papilionidae</taxon>
        <taxon>Papilioninae</taxon>
        <taxon>Papilio</taxon>
    </lineage>
</organism>
<dbReference type="InParanoid" id="A0A0N1ICH7"/>
<gene>
    <name evidence="1" type="ORF">RR48_04686</name>
</gene>
<dbReference type="AlphaFoldDB" id="A0A0N1ICH7"/>
<evidence type="ECO:0000313" key="1">
    <source>
        <dbReference type="EMBL" id="KPJ19714.1"/>
    </source>
</evidence>
<evidence type="ECO:0000313" key="2">
    <source>
        <dbReference type="Proteomes" id="UP000053240"/>
    </source>
</evidence>
<dbReference type="Proteomes" id="UP000053240">
    <property type="component" value="Unassembled WGS sequence"/>
</dbReference>
<keyword evidence="2" id="KW-1185">Reference proteome</keyword>
<reference evidence="1 2" key="1">
    <citation type="journal article" date="2015" name="Nat. Commun.">
        <title>Outbred genome sequencing and CRISPR/Cas9 gene editing in butterflies.</title>
        <authorList>
            <person name="Li X."/>
            <person name="Fan D."/>
            <person name="Zhang W."/>
            <person name="Liu G."/>
            <person name="Zhang L."/>
            <person name="Zhao L."/>
            <person name="Fang X."/>
            <person name="Chen L."/>
            <person name="Dong Y."/>
            <person name="Chen Y."/>
            <person name="Ding Y."/>
            <person name="Zhao R."/>
            <person name="Feng M."/>
            <person name="Zhu Y."/>
            <person name="Feng Y."/>
            <person name="Jiang X."/>
            <person name="Zhu D."/>
            <person name="Xiang H."/>
            <person name="Feng X."/>
            <person name="Li S."/>
            <person name="Wang J."/>
            <person name="Zhang G."/>
            <person name="Kronforst M.R."/>
            <person name="Wang W."/>
        </authorList>
    </citation>
    <scope>NUCLEOTIDE SEQUENCE [LARGE SCALE GENOMIC DNA]</scope>
    <source>
        <strain evidence="1">Ya'a_city_454_Pm</strain>
        <tissue evidence="1">Whole body</tissue>
    </source>
</reference>
<sequence length="222" mass="25318">MVLPGVPAYHGWSIERLSMRLEHAFVPCLRAFKIFVVNELMEDIVLIDGVCQDMATREVFQPPCYIPRTAHRLVFPKSSQLLVSNTCPETKLLIVPAKDTDELDIMEDEIDDTQCELVSNASSRCLYHKVSRRVSSESRAASVRRGRSKRRRVPRRVNYRESVWGKQISTGVMPGVTSEKELNSKYYKPSFEDLTGVSLAYSPTSSVHTQADQEVFLYLHYS</sequence>
<proteinExistence type="predicted"/>